<dbReference type="GeneTree" id="ENSGT00940000159159"/>
<organism evidence="4 5">
    <name type="scientific">Oryzias sinensis</name>
    <name type="common">Chinese medaka</name>
    <dbReference type="NCBI Taxonomy" id="183150"/>
    <lineage>
        <taxon>Eukaryota</taxon>
        <taxon>Metazoa</taxon>
        <taxon>Chordata</taxon>
        <taxon>Craniata</taxon>
        <taxon>Vertebrata</taxon>
        <taxon>Euteleostomi</taxon>
        <taxon>Actinopterygii</taxon>
        <taxon>Neopterygii</taxon>
        <taxon>Teleostei</taxon>
        <taxon>Neoteleostei</taxon>
        <taxon>Acanthomorphata</taxon>
        <taxon>Ovalentaria</taxon>
        <taxon>Atherinomorphae</taxon>
        <taxon>Beloniformes</taxon>
        <taxon>Adrianichthyidae</taxon>
        <taxon>Oryziinae</taxon>
        <taxon>Oryzias</taxon>
    </lineage>
</organism>
<evidence type="ECO:0000313" key="5">
    <source>
        <dbReference type="Proteomes" id="UP000694383"/>
    </source>
</evidence>
<keyword evidence="1" id="KW-0813">Transport</keyword>
<evidence type="ECO:0000313" key="4">
    <source>
        <dbReference type="Ensembl" id="ENSOSIP00000005593.1"/>
    </source>
</evidence>
<dbReference type="PANTHER" id="PTHR46374:SF3">
    <property type="entry name" value="STAR-RELATED LIPID TRANSFER PROTEIN 5"/>
    <property type="match status" value="1"/>
</dbReference>
<name>A0A8C7X082_9TELE</name>
<keyword evidence="5" id="KW-1185">Reference proteome</keyword>
<evidence type="ECO:0000256" key="3">
    <source>
        <dbReference type="ARBA" id="ARBA00023121"/>
    </source>
</evidence>
<sequence>RLHLGVYQGDSFLKTFSRRPQEDVSVCRTVTPSAAMGIIAPRDFVDVIAVRRYEDGTFSSNGEGACPFMGGDSTTPVAAFVSLWPGKTQVLSFFQTDLGGLLPRSVVDSFFPSSMMDFYGNLTKAALAL</sequence>
<dbReference type="GO" id="GO:0070508">
    <property type="term" value="P:cholesterol import"/>
    <property type="evidence" value="ECO:0007669"/>
    <property type="project" value="TreeGrafter"/>
</dbReference>
<protein>
    <submittedName>
        <fullName evidence="4">StAR related lipid transfer domain containing 5</fullName>
    </submittedName>
</protein>
<dbReference type="InterPro" id="IPR023393">
    <property type="entry name" value="START-like_dom_sf"/>
</dbReference>
<accession>A0A8C7X082</accession>
<dbReference type="Gene3D" id="3.30.530.20">
    <property type="match status" value="2"/>
</dbReference>
<keyword evidence="2" id="KW-0445">Lipid transport</keyword>
<dbReference type="Ensembl" id="ENSOSIT00000006006.1">
    <property type="protein sequence ID" value="ENSOSIP00000005593.1"/>
    <property type="gene ID" value="ENSOSIG00000003861.1"/>
</dbReference>
<dbReference type="InterPro" id="IPR043556">
    <property type="entry name" value="StARD5/6"/>
</dbReference>
<evidence type="ECO:0000256" key="2">
    <source>
        <dbReference type="ARBA" id="ARBA00023055"/>
    </source>
</evidence>
<dbReference type="GO" id="GO:0015485">
    <property type="term" value="F:cholesterol binding"/>
    <property type="evidence" value="ECO:0007669"/>
    <property type="project" value="TreeGrafter"/>
</dbReference>
<dbReference type="GO" id="GO:0120020">
    <property type="term" value="F:cholesterol transfer activity"/>
    <property type="evidence" value="ECO:0007669"/>
    <property type="project" value="TreeGrafter"/>
</dbReference>
<reference evidence="4" key="1">
    <citation type="submission" date="2025-08" db="UniProtKB">
        <authorList>
            <consortium name="Ensembl"/>
        </authorList>
    </citation>
    <scope>IDENTIFICATION</scope>
</reference>
<keyword evidence="3" id="KW-0446">Lipid-binding</keyword>
<reference evidence="4" key="2">
    <citation type="submission" date="2025-09" db="UniProtKB">
        <authorList>
            <consortium name="Ensembl"/>
        </authorList>
    </citation>
    <scope>IDENTIFICATION</scope>
</reference>
<dbReference type="Proteomes" id="UP000694383">
    <property type="component" value="Unplaced"/>
</dbReference>
<dbReference type="AlphaFoldDB" id="A0A8C7X082"/>
<evidence type="ECO:0000256" key="1">
    <source>
        <dbReference type="ARBA" id="ARBA00022448"/>
    </source>
</evidence>
<dbReference type="SUPFAM" id="SSF55961">
    <property type="entry name" value="Bet v1-like"/>
    <property type="match status" value="1"/>
</dbReference>
<dbReference type="PANTHER" id="PTHR46374">
    <property type="entry name" value="PROTEIN CBG07384"/>
    <property type="match status" value="1"/>
</dbReference>
<proteinExistence type="predicted"/>